<dbReference type="EMBL" id="KB932201">
    <property type="protein sequence ID" value="KCV73267.1"/>
    <property type="molecule type" value="Genomic_DNA"/>
</dbReference>
<evidence type="ECO:0000313" key="2">
    <source>
        <dbReference type="EMBL" id="KCV73267.1"/>
    </source>
</evidence>
<name>A0A058ZIC1_FONAL</name>
<dbReference type="Proteomes" id="UP000030693">
    <property type="component" value="Unassembled WGS sequence"/>
</dbReference>
<dbReference type="GeneID" id="20525534"/>
<feature type="region of interest" description="Disordered" evidence="1">
    <location>
        <begin position="144"/>
        <end position="206"/>
    </location>
</feature>
<feature type="compositionally biased region" description="Low complexity" evidence="1">
    <location>
        <begin position="348"/>
        <end position="358"/>
    </location>
</feature>
<evidence type="ECO:0000256" key="1">
    <source>
        <dbReference type="SAM" id="MobiDB-lite"/>
    </source>
</evidence>
<evidence type="ECO:0000313" key="3">
    <source>
        <dbReference type="Proteomes" id="UP000030693"/>
    </source>
</evidence>
<dbReference type="AlphaFoldDB" id="A0A058ZIC1"/>
<feature type="region of interest" description="Disordered" evidence="1">
    <location>
        <begin position="322"/>
        <end position="358"/>
    </location>
</feature>
<proteinExistence type="predicted"/>
<sequence>MTRVKKRFFKSLLPTAIGGGAGARARVPPPVPRPAGSGRCGWYADITIVPPVQSLPSASHPSDLAALLHNPKSTHVRAQARRAERATWAKIESIRACLFVERVLDSLLRGVREAWVAAALPAPALSSTSGMTPSHRAALKGRAPFPLLEPGHGHHDRPRRSAPRRMKQAASVPSSPPQGRAFATGPRPSDPARVSPHRLNPDVAIPGEGPAMRLAVPVAASRPMSALAAAAAAGSWHPRTLIRRNSLDARPTTPGAIVPYGTGTTPPLKGPSPAPRGASAWLGSRAESPPLRSYWRPPSPSGRLAAECTIQELTPGAELLLLPEEPDPESGHLSELDTESSTSGGGNTTDTAGTGLRS</sequence>
<dbReference type="RefSeq" id="XP_009492968.1">
    <property type="nucleotide sequence ID" value="XM_009494693.1"/>
</dbReference>
<gene>
    <name evidence="2" type="ORF">H696_00809</name>
</gene>
<organism evidence="2">
    <name type="scientific">Fonticula alba</name>
    <name type="common">Slime mold</name>
    <dbReference type="NCBI Taxonomy" id="691883"/>
    <lineage>
        <taxon>Eukaryota</taxon>
        <taxon>Rotosphaerida</taxon>
        <taxon>Fonticulaceae</taxon>
        <taxon>Fonticula</taxon>
    </lineage>
</organism>
<feature type="compositionally biased region" description="Basic residues" evidence="1">
    <location>
        <begin position="154"/>
        <end position="167"/>
    </location>
</feature>
<feature type="region of interest" description="Disordered" evidence="1">
    <location>
        <begin position="249"/>
        <end position="300"/>
    </location>
</feature>
<accession>A0A058ZIC1</accession>
<reference evidence="2" key="1">
    <citation type="submission" date="2013-04" db="EMBL/GenBank/DDBJ databases">
        <title>The Genome Sequence of Fonticula alba ATCC 38817.</title>
        <authorList>
            <consortium name="The Broad Institute Genomics Platform"/>
            <person name="Russ C."/>
            <person name="Cuomo C."/>
            <person name="Burger G."/>
            <person name="Gray M.W."/>
            <person name="Holland P.W.H."/>
            <person name="King N."/>
            <person name="Lang F.B.F."/>
            <person name="Roger A.J."/>
            <person name="Ruiz-Trillo I."/>
            <person name="Brown M."/>
            <person name="Walker B."/>
            <person name="Young S."/>
            <person name="Zeng Q."/>
            <person name="Gargeya S."/>
            <person name="Fitzgerald M."/>
            <person name="Haas B."/>
            <person name="Abouelleil A."/>
            <person name="Allen A.W."/>
            <person name="Alvarado L."/>
            <person name="Arachchi H.M."/>
            <person name="Berlin A.M."/>
            <person name="Chapman S.B."/>
            <person name="Gainer-Dewar J."/>
            <person name="Goldberg J."/>
            <person name="Griggs A."/>
            <person name="Gujja S."/>
            <person name="Hansen M."/>
            <person name="Howarth C."/>
            <person name="Imamovic A."/>
            <person name="Ireland A."/>
            <person name="Larimer J."/>
            <person name="McCowan C."/>
            <person name="Murphy C."/>
            <person name="Pearson M."/>
            <person name="Poon T.W."/>
            <person name="Priest M."/>
            <person name="Roberts A."/>
            <person name="Saif S."/>
            <person name="Shea T."/>
            <person name="Sisk P."/>
            <person name="Sykes S."/>
            <person name="Wortman J."/>
            <person name="Nusbaum C."/>
            <person name="Birren B."/>
        </authorList>
    </citation>
    <scope>NUCLEOTIDE SEQUENCE [LARGE SCALE GENOMIC DNA]</scope>
    <source>
        <strain evidence="2">ATCC 38817</strain>
    </source>
</reference>
<keyword evidence="3" id="KW-1185">Reference proteome</keyword>
<protein>
    <submittedName>
        <fullName evidence="2">Uncharacterized protein</fullName>
    </submittedName>
</protein>